<dbReference type="GO" id="GO:0004857">
    <property type="term" value="F:enzyme inhibitor activity"/>
    <property type="evidence" value="ECO:0007669"/>
    <property type="project" value="InterPro"/>
</dbReference>
<evidence type="ECO:0000259" key="2">
    <source>
        <dbReference type="SMART" id="SM00856"/>
    </source>
</evidence>
<feature type="domain" description="Pectinesterase inhibitor" evidence="2">
    <location>
        <begin position="1"/>
        <end position="137"/>
    </location>
</feature>
<dbReference type="InterPro" id="IPR035513">
    <property type="entry name" value="Invertase/methylesterase_inhib"/>
</dbReference>
<protein>
    <recommendedName>
        <fullName evidence="2">Pectinesterase inhibitor domain-containing protein</fullName>
    </recommendedName>
</protein>
<reference evidence="3" key="1">
    <citation type="submission" date="2021-01" db="EMBL/GenBank/DDBJ databases">
        <authorList>
            <person name="Bezrukov I."/>
        </authorList>
    </citation>
    <scope>NUCLEOTIDE SEQUENCE</scope>
</reference>
<dbReference type="EMBL" id="LR999454">
    <property type="protein sequence ID" value="CAE6012130.1"/>
    <property type="molecule type" value="Genomic_DNA"/>
</dbReference>
<organism evidence="3 4">
    <name type="scientific">Arabidopsis arenosa</name>
    <name type="common">Sand rock-cress</name>
    <name type="synonym">Cardaminopsis arenosa</name>
    <dbReference type="NCBI Taxonomy" id="38785"/>
    <lineage>
        <taxon>Eukaryota</taxon>
        <taxon>Viridiplantae</taxon>
        <taxon>Streptophyta</taxon>
        <taxon>Embryophyta</taxon>
        <taxon>Tracheophyta</taxon>
        <taxon>Spermatophyta</taxon>
        <taxon>Magnoliopsida</taxon>
        <taxon>eudicotyledons</taxon>
        <taxon>Gunneridae</taxon>
        <taxon>Pentapetalae</taxon>
        <taxon>rosids</taxon>
        <taxon>malvids</taxon>
        <taxon>Brassicales</taxon>
        <taxon>Brassicaceae</taxon>
        <taxon>Camelineae</taxon>
        <taxon>Arabidopsis</taxon>
    </lineage>
</organism>
<feature type="compositionally biased region" description="Polar residues" evidence="1">
    <location>
        <begin position="259"/>
        <end position="274"/>
    </location>
</feature>
<feature type="compositionally biased region" description="Polar residues" evidence="1">
    <location>
        <begin position="142"/>
        <end position="164"/>
    </location>
</feature>
<evidence type="ECO:0000313" key="3">
    <source>
        <dbReference type="EMBL" id="CAE6012130.1"/>
    </source>
</evidence>
<proteinExistence type="predicted"/>
<evidence type="ECO:0000313" key="4">
    <source>
        <dbReference type="Proteomes" id="UP000682877"/>
    </source>
</evidence>
<dbReference type="SMART" id="SM00856">
    <property type="entry name" value="PMEI"/>
    <property type="match status" value="1"/>
</dbReference>
<dbReference type="PANTHER" id="PTHR31890">
    <property type="entry name" value="PLANT INVERTASE/PECTIN METHYLESTERASE INHIBITOR SUPERFAMILY PROTEIN"/>
    <property type="match status" value="1"/>
</dbReference>
<feature type="region of interest" description="Disordered" evidence="1">
    <location>
        <begin position="360"/>
        <end position="379"/>
    </location>
</feature>
<dbReference type="Proteomes" id="UP000682877">
    <property type="component" value="Chromosome 4"/>
</dbReference>
<accession>A0A8S2A1I2</accession>
<keyword evidence="4" id="KW-1185">Reference proteome</keyword>
<dbReference type="InterPro" id="IPR006501">
    <property type="entry name" value="Pectinesterase_inhib_dom"/>
</dbReference>
<evidence type="ECO:0000256" key="1">
    <source>
        <dbReference type="SAM" id="MobiDB-lite"/>
    </source>
</evidence>
<dbReference type="SUPFAM" id="SSF101148">
    <property type="entry name" value="Plant invertase/pectin methylesterase inhibitor"/>
    <property type="match status" value="1"/>
</dbReference>
<name>A0A8S2A1I2_ARAAE</name>
<gene>
    <name evidence="3" type="ORF">AARE701A_LOCUS9724</name>
</gene>
<feature type="region of interest" description="Disordered" evidence="1">
    <location>
        <begin position="259"/>
        <end position="282"/>
    </location>
</feature>
<dbReference type="PANTHER" id="PTHR31890:SF14">
    <property type="entry name" value="PLANT INVERTASE_PECTIN METHYLESTERASE INHIBITOR SUPERFAMILY PROTEIN"/>
    <property type="match status" value="1"/>
</dbReference>
<feature type="compositionally biased region" description="Polar residues" evidence="1">
    <location>
        <begin position="367"/>
        <end position="379"/>
    </location>
</feature>
<dbReference type="AlphaFoldDB" id="A0A8S2A1I2"/>
<sequence>MPSIDDKAFCLQTLSAYPLAASATGLLPLAEVVIRGIDIPYAKLLVKSADRAAEKVPALKEQFKACRDAYFLIVMSLKSAASELKISPETANYDAMVCFDQTTLVQKLIGKNKDLTSKSLMEMTLRMDKLIRLAIGATESTSGTFQRSPRGITSSTSGYPSNQFRVPEPVASGVPGPVASGVPELSHLGVPDPSRLRYPSRSPRRLVILPRAKHTDRHQAASKPPEAKSSVTPKRKADDQEKANKTLALQIDEIASRGQTQNHAFPDSTATSPEGLTWPQPDETHVRDADRITPELQPEPILPDARIRMIPPSQTQWTRQTNRTIHKTSVPELELTLTNEPDLTDDEETEENIRWAEEIRKRRRAQQDPSLPSQGGSLI</sequence>
<feature type="region of interest" description="Disordered" evidence="1">
    <location>
        <begin position="142"/>
        <end position="242"/>
    </location>
</feature>